<dbReference type="Gene3D" id="1.20.1280.50">
    <property type="match status" value="1"/>
</dbReference>
<sequence>MVSAAETVFNCTELLELILSFAPVGDLLVVQRTCQRWKAVIEASAKLQRCLYFSPDRRGADAYGLNALLVQRFKFRRDECGNLIIATNNKWRHRLEACPTASWRRMLVSQPPEPFTLCV</sequence>
<protein>
    <recommendedName>
        <fullName evidence="1">F-box domain-containing protein</fullName>
    </recommendedName>
</protein>
<dbReference type="CDD" id="cd09917">
    <property type="entry name" value="F-box_SF"/>
    <property type="match status" value="1"/>
</dbReference>
<dbReference type="InterPro" id="IPR036047">
    <property type="entry name" value="F-box-like_dom_sf"/>
</dbReference>
<name>A0ABQ8G5K8_9PEZI</name>
<dbReference type="InterPro" id="IPR001810">
    <property type="entry name" value="F-box_dom"/>
</dbReference>
<evidence type="ECO:0000313" key="2">
    <source>
        <dbReference type="EMBL" id="KAH7045342.1"/>
    </source>
</evidence>
<reference evidence="2 3" key="1">
    <citation type="journal article" date="2021" name="Nat. Commun.">
        <title>Genetic determinants of endophytism in the Arabidopsis root mycobiome.</title>
        <authorList>
            <person name="Mesny F."/>
            <person name="Miyauchi S."/>
            <person name="Thiergart T."/>
            <person name="Pickel B."/>
            <person name="Atanasova L."/>
            <person name="Karlsson M."/>
            <person name="Huettel B."/>
            <person name="Barry K.W."/>
            <person name="Haridas S."/>
            <person name="Chen C."/>
            <person name="Bauer D."/>
            <person name="Andreopoulos W."/>
            <person name="Pangilinan J."/>
            <person name="LaButti K."/>
            <person name="Riley R."/>
            <person name="Lipzen A."/>
            <person name="Clum A."/>
            <person name="Drula E."/>
            <person name="Henrissat B."/>
            <person name="Kohler A."/>
            <person name="Grigoriev I.V."/>
            <person name="Martin F.M."/>
            <person name="Hacquard S."/>
        </authorList>
    </citation>
    <scope>NUCLEOTIDE SEQUENCE [LARGE SCALE GENOMIC DNA]</scope>
    <source>
        <strain evidence="2 3">MPI-SDFR-AT-0080</strain>
    </source>
</reference>
<proteinExistence type="predicted"/>
<dbReference type="EMBL" id="JAGTJR010000019">
    <property type="protein sequence ID" value="KAH7045342.1"/>
    <property type="molecule type" value="Genomic_DNA"/>
</dbReference>
<comment type="caution">
    <text evidence="2">The sequence shown here is derived from an EMBL/GenBank/DDBJ whole genome shotgun (WGS) entry which is preliminary data.</text>
</comment>
<organism evidence="2 3">
    <name type="scientific">Macrophomina phaseolina</name>
    <dbReference type="NCBI Taxonomy" id="35725"/>
    <lineage>
        <taxon>Eukaryota</taxon>
        <taxon>Fungi</taxon>
        <taxon>Dikarya</taxon>
        <taxon>Ascomycota</taxon>
        <taxon>Pezizomycotina</taxon>
        <taxon>Dothideomycetes</taxon>
        <taxon>Dothideomycetes incertae sedis</taxon>
        <taxon>Botryosphaeriales</taxon>
        <taxon>Botryosphaeriaceae</taxon>
        <taxon>Macrophomina</taxon>
    </lineage>
</organism>
<gene>
    <name evidence="2" type="ORF">B0J12DRAFT_538269</name>
</gene>
<dbReference type="Proteomes" id="UP000774617">
    <property type="component" value="Unassembled WGS sequence"/>
</dbReference>
<evidence type="ECO:0000259" key="1">
    <source>
        <dbReference type="Pfam" id="PF12937"/>
    </source>
</evidence>
<feature type="domain" description="F-box" evidence="1">
    <location>
        <begin position="12"/>
        <end position="53"/>
    </location>
</feature>
<dbReference type="SUPFAM" id="SSF81383">
    <property type="entry name" value="F-box domain"/>
    <property type="match status" value="1"/>
</dbReference>
<feature type="non-terminal residue" evidence="2">
    <location>
        <position position="119"/>
    </location>
</feature>
<evidence type="ECO:0000313" key="3">
    <source>
        <dbReference type="Proteomes" id="UP000774617"/>
    </source>
</evidence>
<dbReference type="Pfam" id="PF12937">
    <property type="entry name" value="F-box-like"/>
    <property type="match status" value="1"/>
</dbReference>
<keyword evidence="3" id="KW-1185">Reference proteome</keyword>
<accession>A0ABQ8G5K8</accession>